<proteinExistence type="inferred from homology"/>
<evidence type="ECO:0000313" key="16">
    <source>
        <dbReference type="Proteomes" id="UP000199478"/>
    </source>
</evidence>
<dbReference type="InterPro" id="IPR052168">
    <property type="entry name" value="Cytochrome_b561_oxidase"/>
</dbReference>
<feature type="transmembrane region" description="Helical" evidence="13">
    <location>
        <begin position="138"/>
        <end position="162"/>
    </location>
</feature>
<keyword evidence="10" id="KW-0408">Iron</keyword>
<feature type="transmembrane region" description="Helical" evidence="13">
    <location>
        <begin position="92"/>
        <end position="110"/>
    </location>
</feature>
<dbReference type="GO" id="GO:0022904">
    <property type="term" value="P:respiratory electron transport chain"/>
    <property type="evidence" value="ECO:0007669"/>
    <property type="project" value="InterPro"/>
</dbReference>
<comment type="similarity">
    <text evidence="12">Belongs to the cytochrome b561 family.</text>
</comment>
<feature type="domain" description="Lipid/polyisoprenoid-binding YceI-like" evidence="14">
    <location>
        <begin position="236"/>
        <end position="390"/>
    </location>
</feature>
<dbReference type="InterPro" id="IPR016174">
    <property type="entry name" value="Di-haem_cyt_TM"/>
</dbReference>
<dbReference type="GO" id="GO:0009055">
    <property type="term" value="F:electron transfer activity"/>
    <property type="evidence" value="ECO:0007669"/>
    <property type="project" value="InterPro"/>
</dbReference>
<evidence type="ECO:0000256" key="11">
    <source>
        <dbReference type="ARBA" id="ARBA00023136"/>
    </source>
</evidence>
<keyword evidence="5" id="KW-0349">Heme</keyword>
<organism evidence="15 16">
    <name type="scientific">Yoonia tamlensis</name>
    <dbReference type="NCBI Taxonomy" id="390270"/>
    <lineage>
        <taxon>Bacteria</taxon>
        <taxon>Pseudomonadati</taxon>
        <taxon>Pseudomonadota</taxon>
        <taxon>Alphaproteobacteria</taxon>
        <taxon>Rhodobacterales</taxon>
        <taxon>Paracoccaceae</taxon>
        <taxon>Yoonia</taxon>
    </lineage>
</organism>
<keyword evidence="11 13" id="KW-0472">Membrane</keyword>
<evidence type="ECO:0000256" key="12">
    <source>
        <dbReference type="ARBA" id="ARBA00037975"/>
    </source>
</evidence>
<dbReference type="GO" id="GO:0046872">
    <property type="term" value="F:metal ion binding"/>
    <property type="evidence" value="ECO:0007669"/>
    <property type="project" value="UniProtKB-KW"/>
</dbReference>
<feature type="transmembrane region" description="Helical" evidence="13">
    <location>
        <begin position="55"/>
        <end position="71"/>
    </location>
</feature>
<dbReference type="STRING" id="390270.SAMN04488005_1683"/>
<dbReference type="SUPFAM" id="SSF81342">
    <property type="entry name" value="Transmembrane di-heme cytochromes"/>
    <property type="match status" value="1"/>
</dbReference>
<evidence type="ECO:0000256" key="8">
    <source>
        <dbReference type="ARBA" id="ARBA00022982"/>
    </source>
</evidence>
<evidence type="ECO:0000313" key="15">
    <source>
        <dbReference type="EMBL" id="SFR41721.1"/>
    </source>
</evidence>
<dbReference type="PANTHER" id="PTHR30529:SF1">
    <property type="entry name" value="CYTOCHROME B561 HOMOLOG 2"/>
    <property type="match status" value="1"/>
</dbReference>
<dbReference type="SUPFAM" id="SSF101874">
    <property type="entry name" value="YceI-like"/>
    <property type="match status" value="1"/>
</dbReference>
<evidence type="ECO:0000256" key="2">
    <source>
        <dbReference type="ARBA" id="ARBA00004651"/>
    </source>
</evidence>
<reference evidence="16" key="1">
    <citation type="submission" date="2016-10" db="EMBL/GenBank/DDBJ databases">
        <authorList>
            <person name="Varghese N."/>
            <person name="Submissions S."/>
        </authorList>
    </citation>
    <scope>NUCLEOTIDE SEQUENCE [LARGE SCALE GENOMIC DNA]</scope>
    <source>
        <strain evidence="16">DSM 26879</strain>
    </source>
</reference>
<dbReference type="OrthoDB" id="1247465at2"/>
<comment type="subcellular location">
    <subcellularLocation>
        <location evidence="2">Cell membrane</location>
        <topology evidence="2">Multi-pass membrane protein</topology>
    </subcellularLocation>
</comment>
<comment type="cofactor">
    <cofactor evidence="1">
        <name>heme b</name>
        <dbReference type="ChEBI" id="CHEBI:60344"/>
    </cofactor>
</comment>
<keyword evidence="4" id="KW-1003">Cell membrane</keyword>
<dbReference type="SMART" id="SM00867">
    <property type="entry name" value="YceI"/>
    <property type="match status" value="1"/>
</dbReference>
<dbReference type="InterPro" id="IPR007372">
    <property type="entry name" value="Lipid/polyisoprenoid-bd_YceI"/>
</dbReference>
<dbReference type="InterPro" id="IPR036761">
    <property type="entry name" value="TTHA0802/YceI-like_sf"/>
</dbReference>
<dbReference type="Pfam" id="PF04264">
    <property type="entry name" value="YceI"/>
    <property type="match status" value="1"/>
</dbReference>
<evidence type="ECO:0000256" key="1">
    <source>
        <dbReference type="ARBA" id="ARBA00001970"/>
    </source>
</evidence>
<evidence type="ECO:0000256" key="7">
    <source>
        <dbReference type="ARBA" id="ARBA00022723"/>
    </source>
</evidence>
<dbReference type="Gene3D" id="2.40.128.110">
    <property type="entry name" value="Lipid/polyisoprenoid-binding, YceI-like"/>
    <property type="match status" value="1"/>
</dbReference>
<evidence type="ECO:0000259" key="14">
    <source>
        <dbReference type="SMART" id="SM00867"/>
    </source>
</evidence>
<sequence length="392" mass="41693">MPATNSNSAYGSVSKIFHWLTALLILTVIPLGVVANRLALDAPLKVPLFSVHKSLGVIIFCVALARILWALTQEKPGDLHPQRKVETLVAHIVHWLLYLSLVLVPLSGWLHHAATDGFAPLLLPFGDNLPFIPKNESIAAVFSGLHWVWSKVLVASILLHFAGAMKHQIIDKDATLRRMWFGNPTLPETQAPDRQRAAPIAALAIYLVAAAGAGLAGLFSHNDLENRASLAQVATEWQVTEGTLGISITQLGNPVSGQFDDWTAAIQFDENASGTLGSVTTTIAIGSLHLGSVSGQAMGADFFDAAAFPTAAFTADITADGPDYLATGSLQIKDITLPVVLPFALDLDGDTAEMSGTLALDRRDFAIGQSVADESNLAFAVAVTVNLRATRN</sequence>
<keyword evidence="16" id="KW-1185">Reference proteome</keyword>
<name>A0A1I6GHW2_9RHOB</name>
<keyword evidence="9 13" id="KW-1133">Transmembrane helix</keyword>
<dbReference type="Proteomes" id="UP000199478">
    <property type="component" value="Unassembled WGS sequence"/>
</dbReference>
<gene>
    <name evidence="15" type="ORF">SAMN04488005_1683</name>
</gene>
<keyword evidence="8" id="KW-0249">Electron transport</keyword>
<dbReference type="GO" id="GO:0020037">
    <property type="term" value="F:heme binding"/>
    <property type="evidence" value="ECO:0007669"/>
    <property type="project" value="TreeGrafter"/>
</dbReference>
<dbReference type="RefSeq" id="WP_090198842.1">
    <property type="nucleotide sequence ID" value="NZ_FOYP01000001.1"/>
</dbReference>
<feature type="transmembrane region" description="Helical" evidence="13">
    <location>
        <begin position="16"/>
        <end position="35"/>
    </location>
</feature>
<keyword evidence="6 13" id="KW-0812">Transmembrane</keyword>
<dbReference type="PANTHER" id="PTHR30529">
    <property type="entry name" value="CYTOCHROME B561"/>
    <property type="match status" value="1"/>
</dbReference>
<dbReference type="GO" id="GO:0005886">
    <property type="term" value="C:plasma membrane"/>
    <property type="evidence" value="ECO:0007669"/>
    <property type="project" value="UniProtKB-SubCell"/>
</dbReference>
<evidence type="ECO:0000256" key="10">
    <source>
        <dbReference type="ARBA" id="ARBA00023004"/>
    </source>
</evidence>
<feature type="transmembrane region" description="Helical" evidence="13">
    <location>
        <begin position="200"/>
        <end position="219"/>
    </location>
</feature>
<dbReference type="AlphaFoldDB" id="A0A1I6GHW2"/>
<evidence type="ECO:0000256" key="4">
    <source>
        <dbReference type="ARBA" id="ARBA00022475"/>
    </source>
</evidence>
<keyword evidence="7" id="KW-0479">Metal-binding</keyword>
<evidence type="ECO:0000256" key="13">
    <source>
        <dbReference type="SAM" id="Phobius"/>
    </source>
</evidence>
<keyword evidence="3" id="KW-0813">Transport</keyword>
<dbReference type="EMBL" id="FOYP01000001">
    <property type="protein sequence ID" value="SFR41721.1"/>
    <property type="molecule type" value="Genomic_DNA"/>
</dbReference>
<accession>A0A1I6GHW2</accession>
<dbReference type="InterPro" id="IPR011577">
    <property type="entry name" value="Cyt_b561_bac/Ni-Hgenase"/>
</dbReference>
<evidence type="ECO:0000256" key="5">
    <source>
        <dbReference type="ARBA" id="ARBA00022617"/>
    </source>
</evidence>
<dbReference type="Pfam" id="PF01292">
    <property type="entry name" value="Ni_hydr_CYTB"/>
    <property type="match status" value="1"/>
</dbReference>
<protein>
    <submittedName>
        <fullName evidence="15">Cytochrome b561</fullName>
    </submittedName>
</protein>
<evidence type="ECO:0000256" key="3">
    <source>
        <dbReference type="ARBA" id="ARBA00022448"/>
    </source>
</evidence>
<evidence type="ECO:0000256" key="6">
    <source>
        <dbReference type="ARBA" id="ARBA00022692"/>
    </source>
</evidence>
<evidence type="ECO:0000256" key="9">
    <source>
        <dbReference type="ARBA" id="ARBA00022989"/>
    </source>
</evidence>
<dbReference type="Gene3D" id="1.20.950.20">
    <property type="entry name" value="Transmembrane di-heme cytochromes, Chain C"/>
    <property type="match status" value="1"/>
</dbReference>